<dbReference type="Pfam" id="PF09860">
    <property type="entry name" value="DUF2087"/>
    <property type="match status" value="1"/>
</dbReference>
<evidence type="ECO:0000259" key="1">
    <source>
        <dbReference type="Pfam" id="PF09860"/>
    </source>
</evidence>
<protein>
    <recommendedName>
        <fullName evidence="1">DUF2087 domain-containing protein</fullName>
    </recommendedName>
</protein>
<reference evidence="2 3" key="1">
    <citation type="submission" date="2020-08" db="EMBL/GenBank/DDBJ databases">
        <title>Whole genome shotgun sequence of Actinocatenispora thailandica NBRC 105041.</title>
        <authorList>
            <person name="Komaki H."/>
            <person name="Tamura T."/>
        </authorList>
    </citation>
    <scope>NUCLEOTIDE SEQUENCE [LARGE SCALE GENOMIC DNA]</scope>
    <source>
        <strain evidence="2 3">NBRC 105041</strain>
    </source>
</reference>
<feature type="domain" description="DUF2087" evidence="1">
    <location>
        <begin position="104"/>
        <end position="170"/>
    </location>
</feature>
<gene>
    <name evidence="2" type="ORF">Athai_44190</name>
</gene>
<dbReference type="KEGG" id="atl:Athai_44190"/>
<dbReference type="RefSeq" id="WP_203963203.1">
    <property type="nucleotide sequence ID" value="NZ_AP023355.1"/>
</dbReference>
<dbReference type="Proteomes" id="UP000611640">
    <property type="component" value="Chromosome"/>
</dbReference>
<keyword evidence="3" id="KW-1185">Reference proteome</keyword>
<dbReference type="EMBL" id="AP023355">
    <property type="protein sequence ID" value="BCJ36916.1"/>
    <property type="molecule type" value="Genomic_DNA"/>
</dbReference>
<proteinExistence type="predicted"/>
<evidence type="ECO:0000313" key="3">
    <source>
        <dbReference type="Proteomes" id="UP000611640"/>
    </source>
</evidence>
<dbReference type="InterPro" id="IPR018656">
    <property type="entry name" value="DUF2087"/>
</dbReference>
<evidence type="ECO:0000313" key="2">
    <source>
        <dbReference type="EMBL" id="BCJ36916.1"/>
    </source>
</evidence>
<sequence length="177" mass="19456">MNPETICRLLAEPERVKTYAAVALGATSPSAVAEATGLVARDVVRALGVLTDRGLVAERDGAFTADLSVFKTAVRDNLPAAPAERLDPDDNRDAVLRAFVTDGRLVSIPVARGKRRVVLEHLAACFEPGVRYPERAVDAVLRAWYHDYASLRRYLVDEELMSREHGIYWRTGGPVDI</sequence>
<accession>A0A7R7DSH0</accession>
<name>A0A7R7DSH0_9ACTN</name>
<organism evidence="2 3">
    <name type="scientific">Actinocatenispora thailandica</name>
    <dbReference type="NCBI Taxonomy" id="227318"/>
    <lineage>
        <taxon>Bacteria</taxon>
        <taxon>Bacillati</taxon>
        <taxon>Actinomycetota</taxon>
        <taxon>Actinomycetes</taxon>
        <taxon>Micromonosporales</taxon>
        <taxon>Micromonosporaceae</taxon>
        <taxon>Actinocatenispora</taxon>
    </lineage>
</organism>
<dbReference type="AlphaFoldDB" id="A0A7R7DSH0"/>